<evidence type="ECO:0000313" key="8">
    <source>
        <dbReference type="Proteomes" id="UP000219327"/>
    </source>
</evidence>
<dbReference type="GO" id="GO:0043023">
    <property type="term" value="F:ribosomal large subunit binding"/>
    <property type="evidence" value="ECO:0007669"/>
    <property type="project" value="InterPro"/>
</dbReference>
<dbReference type="SUPFAM" id="SSF55174">
    <property type="entry name" value="Alpha-L RNA-binding motif"/>
    <property type="match status" value="1"/>
</dbReference>
<dbReference type="CDD" id="cd00165">
    <property type="entry name" value="S4"/>
    <property type="match status" value="1"/>
</dbReference>
<reference evidence="7 8" key="1">
    <citation type="submission" date="2017-08" db="EMBL/GenBank/DDBJ databases">
        <title>Fine stratification of microbial communities through a metagenomic profile of the photic zone.</title>
        <authorList>
            <person name="Haro-Moreno J.M."/>
            <person name="Lopez-Perez M."/>
            <person name="De La Torre J."/>
            <person name="Picazo A."/>
            <person name="Camacho A."/>
            <person name="Rodriguez-Valera F."/>
        </authorList>
    </citation>
    <scope>NUCLEOTIDE SEQUENCE [LARGE SCALE GENOMIC DNA]</scope>
    <source>
        <strain evidence="7">MED-G24</strain>
    </source>
</reference>
<evidence type="ECO:0000256" key="2">
    <source>
        <dbReference type="ARBA" id="ARBA00022884"/>
    </source>
</evidence>
<evidence type="ECO:0000313" key="7">
    <source>
        <dbReference type="EMBL" id="PDH39603.1"/>
    </source>
</evidence>
<dbReference type="GO" id="GO:0003677">
    <property type="term" value="F:DNA binding"/>
    <property type="evidence" value="ECO:0007669"/>
    <property type="project" value="UniProtKB-KW"/>
</dbReference>
<proteinExistence type="inferred from homology"/>
<dbReference type="Proteomes" id="UP000219327">
    <property type="component" value="Unassembled WGS sequence"/>
</dbReference>
<gene>
    <name evidence="7" type="ORF">CNE99_05340</name>
</gene>
<dbReference type="SMART" id="SM00363">
    <property type="entry name" value="S4"/>
    <property type="match status" value="1"/>
</dbReference>
<dbReference type="PIRSF" id="PIRSF016821">
    <property type="entry name" value="HSP15"/>
    <property type="match status" value="1"/>
</dbReference>
<feature type="domain" description="RNA-binding S4" evidence="6">
    <location>
        <begin position="4"/>
        <end position="67"/>
    </location>
</feature>
<dbReference type="Gene3D" id="3.10.290.10">
    <property type="entry name" value="RNA-binding S4 domain"/>
    <property type="match status" value="1"/>
</dbReference>
<dbReference type="AlphaFoldDB" id="A0A2A5WTL6"/>
<dbReference type="InterPro" id="IPR036986">
    <property type="entry name" value="S4_RNA-bd_sf"/>
</dbReference>
<dbReference type="GO" id="GO:0034605">
    <property type="term" value="P:cellular response to heat"/>
    <property type="evidence" value="ECO:0007669"/>
    <property type="project" value="InterPro"/>
</dbReference>
<dbReference type="InterPro" id="IPR025708">
    <property type="entry name" value="HSP15"/>
</dbReference>
<accession>A0A2A5WTL6</accession>
<evidence type="ECO:0000259" key="6">
    <source>
        <dbReference type="SMART" id="SM00363"/>
    </source>
</evidence>
<evidence type="ECO:0000256" key="1">
    <source>
        <dbReference type="ARBA" id="ARBA00008396"/>
    </source>
</evidence>
<dbReference type="GO" id="GO:0003727">
    <property type="term" value="F:single-stranded RNA binding"/>
    <property type="evidence" value="ECO:0007669"/>
    <property type="project" value="InterPro"/>
</dbReference>
<organism evidence="7 8">
    <name type="scientific">OM182 bacterium MED-G24</name>
    <dbReference type="NCBI Taxonomy" id="1986255"/>
    <lineage>
        <taxon>Bacteria</taxon>
        <taxon>Pseudomonadati</taxon>
        <taxon>Pseudomonadota</taxon>
        <taxon>Gammaproteobacteria</taxon>
        <taxon>OMG group</taxon>
        <taxon>OM182 clade</taxon>
    </lineage>
</organism>
<comment type="similarity">
    <text evidence="1 4">Belongs to the HSP15 family.</text>
</comment>
<sequence length="126" mass="14146">MEKVRLDKWLWAARFFRTRAKAKLAINGGKVHVDGIRAKPSKEVIVGETLQIRQGYDEKVIVVTALSDNRGNATAAALLYQETEASLALRDAASERRKLAGNAISSEGKPSKKQRRRIIQFREQID</sequence>
<dbReference type="EMBL" id="NTKD01000022">
    <property type="protein sequence ID" value="PDH39603.1"/>
    <property type="molecule type" value="Genomic_DNA"/>
</dbReference>
<comment type="caution">
    <text evidence="7">The sequence shown here is derived from an EMBL/GenBank/DDBJ whole genome shotgun (WGS) entry which is preliminary data.</text>
</comment>
<dbReference type="PROSITE" id="PS50889">
    <property type="entry name" value="S4"/>
    <property type="match status" value="1"/>
</dbReference>
<dbReference type="InterPro" id="IPR002942">
    <property type="entry name" value="S4_RNA-bd"/>
</dbReference>
<keyword evidence="3 4" id="KW-0238">DNA-binding</keyword>
<feature type="region of interest" description="Disordered" evidence="5">
    <location>
        <begin position="100"/>
        <end position="126"/>
    </location>
</feature>
<name>A0A2A5WTL6_9GAMM</name>
<protein>
    <recommendedName>
        <fullName evidence="4">Heat shock protein 15</fullName>
    </recommendedName>
</protein>
<dbReference type="Pfam" id="PF01479">
    <property type="entry name" value="S4"/>
    <property type="match status" value="1"/>
</dbReference>
<evidence type="ECO:0000256" key="3">
    <source>
        <dbReference type="ARBA" id="ARBA00023125"/>
    </source>
</evidence>
<evidence type="ECO:0000256" key="5">
    <source>
        <dbReference type="SAM" id="MobiDB-lite"/>
    </source>
</evidence>
<keyword evidence="2 4" id="KW-0694">RNA-binding</keyword>
<evidence type="ECO:0000256" key="4">
    <source>
        <dbReference type="PIRNR" id="PIRNR016821"/>
    </source>
</evidence>